<dbReference type="PANTHER" id="PTHR47627:SF1">
    <property type="entry name" value="RUBREDOXIN-1-RELATED"/>
    <property type="match status" value="1"/>
</dbReference>
<accession>A0A0S7YIW3</accession>
<dbReference type="GO" id="GO:0043448">
    <property type="term" value="P:alkane catabolic process"/>
    <property type="evidence" value="ECO:0007669"/>
    <property type="project" value="TreeGrafter"/>
</dbReference>
<sequence length="65" mass="7771">MDKWQCTRCEYIYDPFIGDPDNGIQGDTSFDDLPKDWVCPDCGAKKSKFQPYEELEEDWEEEEER</sequence>
<feature type="binding site" evidence="7">
    <location>
        <position position="9"/>
    </location>
    <ligand>
        <name>Fe cation</name>
        <dbReference type="ChEBI" id="CHEBI:24875"/>
    </ligand>
</feature>
<dbReference type="GO" id="GO:0005506">
    <property type="term" value="F:iron ion binding"/>
    <property type="evidence" value="ECO:0007669"/>
    <property type="project" value="InterPro"/>
</dbReference>
<dbReference type="Proteomes" id="UP000051012">
    <property type="component" value="Unassembled WGS sequence"/>
</dbReference>
<dbReference type="Pfam" id="PF00301">
    <property type="entry name" value="Rubredoxin"/>
    <property type="match status" value="1"/>
</dbReference>
<feature type="binding site" evidence="7">
    <location>
        <position position="39"/>
    </location>
    <ligand>
        <name>Fe cation</name>
        <dbReference type="ChEBI" id="CHEBI:24875"/>
    </ligand>
</feature>
<keyword evidence="3 6" id="KW-0479">Metal-binding</keyword>
<keyword evidence="5 6" id="KW-0408">Iron</keyword>
<dbReference type="InterPro" id="IPR024934">
    <property type="entry name" value="Rubredoxin-like_dom"/>
</dbReference>
<dbReference type="InterPro" id="IPR018527">
    <property type="entry name" value="Rubredoxin_Fe_BS"/>
</dbReference>
<name>A0A0S7YIW3_UNCT6</name>
<dbReference type="FunFam" id="2.20.28.10:FF:000001">
    <property type="entry name" value="Rubredoxin"/>
    <property type="match status" value="1"/>
</dbReference>
<dbReference type="EMBL" id="LJNI01000006">
    <property type="protein sequence ID" value="KPJ74379.1"/>
    <property type="molecule type" value="Genomic_DNA"/>
</dbReference>
<feature type="binding site" evidence="7">
    <location>
        <position position="42"/>
    </location>
    <ligand>
        <name>Fe cation</name>
        <dbReference type="ChEBI" id="CHEBI:24875"/>
    </ligand>
</feature>
<evidence type="ECO:0000256" key="4">
    <source>
        <dbReference type="ARBA" id="ARBA00022982"/>
    </source>
</evidence>
<evidence type="ECO:0000256" key="7">
    <source>
        <dbReference type="PIRSR" id="PIRSR000071-1"/>
    </source>
</evidence>
<evidence type="ECO:0000256" key="6">
    <source>
        <dbReference type="PIRNR" id="PIRNR000071"/>
    </source>
</evidence>
<dbReference type="CDD" id="cd00730">
    <property type="entry name" value="rubredoxin"/>
    <property type="match status" value="1"/>
</dbReference>
<dbReference type="InterPro" id="IPR050526">
    <property type="entry name" value="Rubredoxin_ET"/>
</dbReference>
<evidence type="ECO:0000313" key="10">
    <source>
        <dbReference type="Proteomes" id="UP000051012"/>
    </source>
</evidence>
<protein>
    <recommendedName>
        <fullName evidence="6">Rubredoxin</fullName>
    </recommendedName>
</protein>
<feature type="domain" description="Rubredoxin-like" evidence="8">
    <location>
        <begin position="1"/>
        <end position="52"/>
    </location>
</feature>
<gene>
    <name evidence="9" type="ORF">AMJ52_00875</name>
</gene>
<dbReference type="SUPFAM" id="SSF57802">
    <property type="entry name" value="Rubredoxin-like"/>
    <property type="match status" value="1"/>
</dbReference>
<evidence type="ECO:0000259" key="8">
    <source>
        <dbReference type="PROSITE" id="PS50903"/>
    </source>
</evidence>
<organism evidence="9 10">
    <name type="scientific">candidate division TA06 bacterium DG_78</name>
    <dbReference type="NCBI Taxonomy" id="1703772"/>
    <lineage>
        <taxon>Bacteria</taxon>
        <taxon>Bacteria division TA06</taxon>
    </lineage>
</organism>
<comment type="caution">
    <text evidence="9">The sequence shown here is derived from an EMBL/GenBank/DDBJ whole genome shotgun (WGS) entry which is preliminary data.</text>
</comment>
<dbReference type="AlphaFoldDB" id="A0A0S7YIW3"/>
<keyword evidence="4 6" id="KW-0249">Electron transport</keyword>
<evidence type="ECO:0000313" key="9">
    <source>
        <dbReference type="EMBL" id="KPJ74379.1"/>
    </source>
</evidence>
<keyword evidence="2 6" id="KW-0813">Transport</keyword>
<dbReference type="PROSITE" id="PS00202">
    <property type="entry name" value="RUBREDOXIN"/>
    <property type="match status" value="1"/>
</dbReference>
<dbReference type="PROSITE" id="PS50903">
    <property type="entry name" value="RUBREDOXIN_LIKE"/>
    <property type="match status" value="1"/>
</dbReference>
<dbReference type="PIRSF" id="PIRSF000071">
    <property type="entry name" value="Rubredoxin"/>
    <property type="match status" value="1"/>
</dbReference>
<evidence type="ECO:0000256" key="2">
    <source>
        <dbReference type="ARBA" id="ARBA00022448"/>
    </source>
</evidence>
<dbReference type="PANTHER" id="PTHR47627">
    <property type="entry name" value="RUBREDOXIN"/>
    <property type="match status" value="1"/>
</dbReference>
<comment type="similarity">
    <text evidence="1 6">Belongs to the rubredoxin family.</text>
</comment>
<evidence type="ECO:0000256" key="1">
    <source>
        <dbReference type="ARBA" id="ARBA00005337"/>
    </source>
</evidence>
<dbReference type="Gene3D" id="2.20.28.10">
    <property type="match status" value="1"/>
</dbReference>
<evidence type="ECO:0000256" key="5">
    <source>
        <dbReference type="ARBA" id="ARBA00023004"/>
    </source>
</evidence>
<dbReference type="InterPro" id="IPR024935">
    <property type="entry name" value="Rubredoxin_dom"/>
</dbReference>
<dbReference type="PRINTS" id="PR00163">
    <property type="entry name" value="RUBREDOXIN"/>
</dbReference>
<feature type="binding site" evidence="7">
    <location>
        <position position="6"/>
    </location>
    <ligand>
        <name>Fe cation</name>
        <dbReference type="ChEBI" id="CHEBI:24875"/>
    </ligand>
</feature>
<dbReference type="GO" id="GO:0009055">
    <property type="term" value="F:electron transfer activity"/>
    <property type="evidence" value="ECO:0007669"/>
    <property type="project" value="InterPro"/>
</dbReference>
<proteinExistence type="inferred from homology"/>
<dbReference type="InterPro" id="IPR024922">
    <property type="entry name" value="Rubredoxin"/>
</dbReference>
<reference evidence="9 10" key="1">
    <citation type="journal article" date="2015" name="Microbiome">
        <title>Genomic resolution of linkages in carbon, nitrogen, and sulfur cycling among widespread estuary sediment bacteria.</title>
        <authorList>
            <person name="Baker B.J."/>
            <person name="Lazar C.S."/>
            <person name="Teske A.P."/>
            <person name="Dick G.J."/>
        </authorList>
    </citation>
    <scope>NUCLEOTIDE SEQUENCE [LARGE SCALE GENOMIC DNA]</scope>
    <source>
        <strain evidence="9">DG_78</strain>
    </source>
</reference>
<evidence type="ECO:0000256" key="3">
    <source>
        <dbReference type="ARBA" id="ARBA00022723"/>
    </source>
</evidence>
<comment type="cofactor">
    <cofactor evidence="6 7">
        <name>Fe(3+)</name>
        <dbReference type="ChEBI" id="CHEBI:29034"/>
    </cofactor>
    <text evidence="6 7">Binds 1 Fe(3+) ion per subunit.</text>
</comment>